<evidence type="ECO:0000313" key="2">
    <source>
        <dbReference type="Proteomes" id="UP001341135"/>
    </source>
</evidence>
<keyword evidence="2" id="KW-1185">Reference proteome</keyword>
<dbReference type="Proteomes" id="UP001341135">
    <property type="component" value="Chromosome"/>
</dbReference>
<sequence>MPKPVKLILVTADHHPQHKLWIQLVEDVARNTDLEKEVREEDYMLLTEYGDTDDLGMPWLPQLLVQLDDGSIKVLLSRLPLGKDLKPDVEEAKRIVLGKLNELLTNN</sequence>
<dbReference type="EMBL" id="AP028907">
    <property type="protein sequence ID" value="BES81338.1"/>
    <property type="molecule type" value="Genomic_DNA"/>
</dbReference>
<accession>A0ABM8IUW0</accession>
<organism evidence="1 2">
    <name type="scientific">Pyrodictium abyssi</name>
    <dbReference type="NCBI Taxonomy" id="54256"/>
    <lineage>
        <taxon>Archaea</taxon>
        <taxon>Thermoproteota</taxon>
        <taxon>Thermoprotei</taxon>
        <taxon>Desulfurococcales</taxon>
        <taxon>Pyrodictiaceae</taxon>
        <taxon>Pyrodictium</taxon>
    </lineage>
</organism>
<name>A0ABM8IUW0_9CREN</name>
<reference evidence="1 2" key="1">
    <citation type="submission" date="2023-09" db="EMBL/GenBank/DDBJ databases">
        <title>Pyrofollis japonicus gen. nov. sp. nov., a novel member of the family Pyrodictiaceae isolated from the Iheya North hydrothermal field.</title>
        <authorList>
            <person name="Miyazaki U."/>
            <person name="Sanari M."/>
            <person name="Tame A."/>
            <person name="Kitajima M."/>
            <person name="Okamoto A."/>
            <person name="Sawayama S."/>
            <person name="Miyazaki J."/>
            <person name="Takai K."/>
            <person name="Nakagawa S."/>
        </authorList>
    </citation>
    <scope>NUCLEOTIDE SEQUENCE [LARGE SCALE GENOMIC DNA]</scope>
    <source>
        <strain evidence="1 2">AV2</strain>
    </source>
</reference>
<gene>
    <name evidence="1" type="ORF">PABY_09050</name>
</gene>
<protein>
    <submittedName>
        <fullName evidence="1">Uncharacterized protein</fullName>
    </submittedName>
</protein>
<dbReference type="GeneID" id="89288923"/>
<proteinExistence type="predicted"/>
<evidence type="ECO:0000313" key="1">
    <source>
        <dbReference type="EMBL" id="BES81338.1"/>
    </source>
</evidence>
<dbReference type="RefSeq" id="WP_338252336.1">
    <property type="nucleotide sequence ID" value="NZ_AP028907.1"/>
</dbReference>